<feature type="transmembrane region" description="Helical" evidence="1">
    <location>
        <begin position="227"/>
        <end position="245"/>
    </location>
</feature>
<name>A0A8E2AQR4_9APHY</name>
<dbReference type="EMBL" id="KV722616">
    <property type="protein sequence ID" value="OCH84997.1"/>
    <property type="molecule type" value="Genomic_DNA"/>
</dbReference>
<feature type="transmembrane region" description="Helical" evidence="1">
    <location>
        <begin position="56"/>
        <end position="77"/>
    </location>
</feature>
<evidence type="ECO:0000259" key="2">
    <source>
        <dbReference type="Pfam" id="PF20151"/>
    </source>
</evidence>
<dbReference type="OrthoDB" id="3251775at2759"/>
<keyword evidence="1" id="KW-1133">Transmembrane helix</keyword>
<proteinExistence type="predicted"/>
<feature type="domain" description="DUF6533" evidence="2">
    <location>
        <begin position="15"/>
        <end position="59"/>
    </location>
</feature>
<evidence type="ECO:0000313" key="3">
    <source>
        <dbReference type="EMBL" id="OCH84997.1"/>
    </source>
</evidence>
<organism evidence="3 4">
    <name type="scientific">Obba rivulosa</name>
    <dbReference type="NCBI Taxonomy" id="1052685"/>
    <lineage>
        <taxon>Eukaryota</taxon>
        <taxon>Fungi</taxon>
        <taxon>Dikarya</taxon>
        <taxon>Basidiomycota</taxon>
        <taxon>Agaricomycotina</taxon>
        <taxon>Agaricomycetes</taxon>
        <taxon>Polyporales</taxon>
        <taxon>Gelatoporiaceae</taxon>
        <taxon>Obba</taxon>
    </lineage>
</organism>
<feature type="transmembrane region" description="Helical" evidence="1">
    <location>
        <begin position="251"/>
        <end position="272"/>
    </location>
</feature>
<gene>
    <name evidence="3" type="ORF">OBBRIDRAFT_839300</name>
</gene>
<sequence length="320" mass="35457">MDVTTPLRDLFATRYLSAVGLVALVYDHALTFGDEVSLVWTAPHSFAKWAFLVNRYFVLCMQIAVAYVLCGFVGLVMTNKEQVHTATLRLAANLRENRCQHALSAFPLTSLVSVCIGNLLVLQRIVVLWDRRAIIVKVMVAGFLIGFSAQVIVMSFVVKHLAPSVGWSISAGACVITRSTPLLIVLWSSAMLFEGLVLLTTTLNALDRPRTVHEGLANVLRRDGIQYFTAITCLRILNLVLAVVATNRPSLIFLGAFFVWALTTTALSRLLLNLRRVESESNVSQTYDRSSPFALRLMKRHEAKASVSGEVEIEMDVWTS</sequence>
<keyword evidence="1" id="KW-0472">Membrane</keyword>
<evidence type="ECO:0000313" key="4">
    <source>
        <dbReference type="Proteomes" id="UP000250043"/>
    </source>
</evidence>
<feature type="transmembrane region" description="Helical" evidence="1">
    <location>
        <begin position="184"/>
        <end position="206"/>
    </location>
</feature>
<keyword evidence="4" id="KW-1185">Reference proteome</keyword>
<feature type="transmembrane region" description="Helical" evidence="1">
    <location>
        <begin position="134"/>
        <end position="158"/>
    </location>
</feature>
<protein>
    <recommendedName>
        <fullName evidence="2">DUF6533 domain-containing protein</fullName>
    </recommendedName>
</protein>
<dbReference type="InterPro" id="IPR045340">
    <property type="entry name" value="DUF6533"/>
</dbReference>
<accession>A0A8E2AQR4</accession>
<evidence type="ECO:0000256" key="1">
    <source>
        <dbReference type="SAM" id="Phobius"/>
    </source>
</evidence>
<dbReference type="AlphaFoldDB" id="A0A8E2AQR4"/>
<feature type="transmembrane region" description="Helical" evidence="1">
    <location>
        <begin position="102"/>
        <end position="122"/>
    </location>
</feature>
<keyword evidence="1" id="KW-0812">Transmembrane</keyword>
<dbReference type="Pfam" id="PF20151">
    <property type="entry name" value="DUF6533"/>
    <property type="match status" value="1"/>
</dbReference>
<reference evidence="3 4" key="1">
    <citation type="submission" date="2016-07" db="EMBL/GenBank/DDBJ databases">
        <title>Draft genome of the white-rot fungus Obba rivulosa 3A-2.</title>
        <authorList>
            <consortium name="DOE Joint Genome Institute"/>
            <person name="Miettinen O."/>
            <person name="Riley R."/>
            <person name="Acob R."/>
            <person name="Barry K."/>
            <person name="Cullen D."/>
            <person name="De Vries R."/>
            <person name="Hainaut M."/>
            <person name="Hatakka A."/>
            <person name="Henrissat B."/>
            <person name="Hilden K."/>
            <person name="Kuo R."/>
            <person name="Labutti K."/>
            <person name="Lipzen A."/>
            <person name="Makela M.R."/>
            <person name="Sandor L."/>
            <person name="Spatafora J.W."/>
            <person name="Grigoriev I.V."/>
            <person name="Hibbett D.S."/>
        </authorList>
    </citation>
    <scope>NUCLEOTIDE SEQUENCE [LARGE SCALE GENOMIC DNA]</scope>
    <source>
        <strain evidence="3 4">3A-2</strain>
    </source>
</reference>
<dbReference type="Proteomes" id="UP000250043">
    <property type="component" value="Unassembled WGS sequence"/>
</dbReference>